<dbReference type="Pfam" id="PF10590">
    <property type="entry name" value="PNP_phzG_C"/>
    <property type="match status" value="1"/>
</dbReference>
<reference evidence="10 11" key="1">
    <citation type="submission" date="2020-08" db="EMBL/GenBank/DDBJ databases">
        <title>Genomic Encyclopedia of Type Strains, Phase IV (KMG-IV): sequencing the most valuable type-strain genomes for metagenomic binning, comparative biology and taxonomic classification.</title>
        <authorList>
            <person name="Goeker M."/>
        </authorList>
    </citation>
    <scope>NUCLEOTIDE SEQUENCE [LARGE SCALE GENOMIC DNA]</scope>
    <source>
        <strain evidence="10 11">DSM 28570</strain>
    </source>
</reference>
<dbReference type="Proteomes" id="UP000539642">
    <property type="component" value="Unassembled WGS sequence"/>
</dbReference>
<dbReference type="NCBIfam" id="NF004231">
    <property type="entry name" value="PRK05679.1"/>
    <property type="match status" value="1"/>
</dbReference>
<dbReference type="RefSeq" id="WP_183351899.1">
    <property type="nucleotide sequence ID" value="NZ_JACHEO010000019.1"/>
</dbReference>
<feature type="binding site" evidence="7">
    <location>
        <position position="194"/>
    </location>
    <ligand>
        <name>FMN</name>
        <dbReference type="ChEBI" id="CHEBI:58210"/>
    </ligand>
</feature>
<comment type="caution">
    <text evidence="10">The sequence shown here is derived from an EMBL/GenBank/DDBJ whole genome shotgun (WGS) entry which is preliminary data.</text>
</comment>
<dbReference type="PIRSF" id="PIRSF000190">
    <property type="entry name" value="Pyd_amn-ph_oxd"/>
    <property type="match status" value="1"/>
</dbReference>
<feature type="binding site" evidence="6">
    <location>
        <position position="130"/>
    </location>
    <ligand>
        <name>substrate</name>
    </ligand>
</feature>
<protein>
    <recommendedName>
        <fullName evidence="5">Pyridoxamine 5'-phosphate oxidase</fullName>
        <ecNumber evidence="5">1.4.3.5</ecNumber>
    </recommendedName>
</protein>
<dbReference type="InterPro" id="IPR011576">
    <property type="entry name" value="Pyridox_Oxase_N"/>
</dbReference>
<evidence type="ECO:0000259" key="9">
    <source>
        <dbReference type="Pfam" id="PF10590"/>
    </source>
</evidence>
<dbReference type="InterPro" id="IPR019576">
    <property type="entry name" value="Pyridoxamine_oxidase_dimer_C"/>
</dbReference>
<feature type="binding site" evidence="7">
    <location>
        <position position="81"/>
    </location>
    <ligand>
        <name>FMN</name>
        <dbReference type="ChEBI" id="CHEBI:58210"/>
    </ligand>
</feature>
<feature type="binding site" evidence="6">
    <location>
        <position position="122"/>
    </location>
    <ligand>
        <name>substrate</name>
    </ligand>
</feature>
<keyword evidence="4 10" id="KW-0560">Oxidoreductase</keyword>
<feature type="binding site" evidence="7">
    <location>
        <begin position="60"/>
        <end position="65"/>
    </location>
    <ligand>
        <name>FMN</name>
        <dbReference type="ChEBI" id="CHEBI:58210"/>
    </ligand>
</feature>
<dbReference type="EMBL" id="JACHEO010000019">
    <property type="protein sequence ID" value="MBB5349086.1"/>
    <property type="molecule type" value="Genomic_DNA"/>
</dbReference>
<feature type="binding site" evidence="6">
    <location>
        <position position="126"/>
    </location>
    <ligand>
        <name>substrate</name>
    </ligand>
</feature>
<comment type="cofactor">
    <cofactor evidence="7">
        <name>FMN</name>
        <dbReference type="ChEBI" id="CHEBI:58210"/>
    </cofactor>
    <text evidence="7">Binds 1 FMN per subunit.</text>
</comment>
<feature type="domain" description="Pyridoxine 5'-phosphate oxidase dimerisation C-terminal" evidence="9">
    <location>
        <begin position="171"/>
        <end position="213"/>
    </location>
</feature>
<dbReference type="GO" id="GO:0008615">
    <property type="term" value="P:pyridoxine biosynthetic process"/>
    <property type="evidence" value="ECO:0007669"/>
    <property type="project" value="UniProtKB-UniRule"/>
</dbReference>
<dbReference type="PANTHER" id="PTHR10851:SF0">
    <property type="entry name" value="PYRIDOXINE-5'-PHOSPHATE OXIDASE"/>
    <property type="match status" value="1"/>
</dbReference>
<dbReference type="PROSITE" id="PS01064">
    <property type="entry name" value="PYRIDOX_OXIDASE"/>
    <property type="match status" value="1"/>
</dbReference>
<dbReference type="HAMAP" id="MF_01629">
    <property type="entry name" value="PdxH"/>
    <property type="match status" value="1"/>
</dbReference>
<dbReference type="GO" id="GO:0004733">
    <property type="term" value="F:pyridoxamine phosphate oxidase activity"/>
    <property type="evidence" value="ECO:0007669"/>
    <property type="project" value="UniProtKB-UniRule"/>
</dbReference>
<feature type="binding site" evidence="6">
    <location>
        <position position="65"/>
    </location>
    <ligand>
        <name>substrate</name>
    </ligand>
</feature>
<proteinExistence type="inferred from homology"/>
<feature type="binding site" evidence="6">
    <location>
        <begin position="190"/>
        <end position="192"/>
    </location>
    <ligand>
        <name>substrate</name>
    </ligand>
</feature>
<dbReference type="InterPro" id="IPR019740">
    <property type="entry name" value="Pyridox_Oxase_CS"/>
</dbReference>
<feature type="binding site" evidence="7">
    <location>
        <position position="104"/>
    </location>
    <ligand>
        <name>FMN</name>
        <dbReference type="ChEBI" id="CHEBI:58210"/>
    </ligand>
</feature>
<name>A0A840UW78_9BACT</name>
<evidence type="ECO:0000256" key="2">
    <source>
        <dbReference type="ARBA" id="ARBA00022630"/>
    </source>
</evidence>
<feature type="binding site" evidence="7">
    <location>
        <begin position="75"/>
        <end position="76"/>
    </location>
    <ligand>
        <name>FMN</name>
        <dbReference type="ChEBI" id="CHEBI:58210"/>
    </ligand>
</feature>
<dbReference type="SUPFAM" id="SSF50475">
    <property type="entry name" value="FMN-binding split barrel"/>
    <property type="match status" value="1"/>
</dbReference>
<dbReference type="Gene3D" id="2.30.110.10">
    <property type="entry name" value="Electron Transport, Fmn-binding Protein, Chain A"/>
    <property type="match status" value="1"/>
</dbReference>
<feature type="binding site" evidence="7">
    <location>
        <begin position="139"/>
        <end position="140"/>
    </location>
    <ligand>
        <name>FMN</name>
        <dbReference type="ChEBI" id="CHEBI:58210"/>
    </ligand>
</feature>
<keyword evidence="3 7" id="KW-0288">FMN</keyword>
<organism evidence="10 11">
    <name type="scientific">Desulfoprunum benzoelyticum</name>
    <dbReference type="NCBI Taxonomy" id="1506996"/>
    <lineage>
        <taxon>Bacteria</taxon>
        <taxon>Pseudomonadati</taxon>
        <taxon>Thermodesulfobacteriota</taxon>
        <taxon>Desulfobulbia</taxon>
        <taxon>Desulfobulbales</taxon>
        <taxon>Desulfobulbaceae</taxon>
        <taxon>Desulfoprunum</taxon>
    </lineage>
</organism>
<sequence length="213" mass="24695">MDLSRFRRDYLKGGLSRSSLAPEPVRQFTTWFEQARAAEIAEPTAMVLATVDANGQPSQRAVLLKYYDDSGLVFFTNYESRKAREMAVNPRVSLLFLWLELERQVRISGIASRISAVESARYFMTRPKDSQVAAWVSSQSHALSSRRMLLQKFQEMKRKIGEGKVPLPSFWGGYRVRPEEVEFWQGRKNRLHDRFLYTRRDGGGDWKIERLAP</sequence>
<accession>A0A840UW78</accession>
<evidence type="ECO:0000256" key="4">
    <source>
        <dbReference type="ARBA" id="ARBA00023002"/>
    </source>
</evidence>
<keyword evidence="11" id="KW-1185">Reference proteome</keyword>
<dbReference type="Pfam" id="PF01243">
    <property type="entry name" value="PNPOx_N"/>
    <property type="match status" value="1"/>
</dbReference>
<evidence type="ECO:0000256" key="1">
    <source>
        <dbReference type="ARBA" id="ARBA00007301"/>
    </source>
</evidence>
<evidence type="ECO:0000256" key="3">
    <source>
        <dbReference type="ARBA" id="ARBA00022643"/>
    </source>
</evidence>
<dbReference type="EC" id="1.4.3.5" evidence="5"/>
<evidence type="ECO:0000256" key="5">
    <source>
        <dbReference type="NCBIfam" id="TIGR00558"/>
    </source>
</evidence>
<dbReference type="UniPathway" id="UPA01068">
    <property type="reaction ID" value="UER00304"/>
</dbReference>
<feature type="binding site" evidence="6">
    <location>
        <begin position="7"/>
        <end position="10"/>
    </location>
    <ligand>
        <name>substrate</name>
    </ligand>
</feature>
<evidence type="ECO:0000313" key="10">
    <source>
        <dbReference type="EMBL" id="MBB5349086.1"/>
    </source>
</evidence>
<keyword evidence="2" id="KW-0285">Flavoprotein</keyword>
<evidence type="ECO:0000256" key="7">
    <source>
        <dbReference type="PIRSR" id="PIRSR000190-2"/>
    </source>
</evidence>
<dbReference type="NCBIfam" id="TIGR00558">
    <property type="entry name" value="pdxH"/>
    <property type="match status" value="1"/>
</dbReference>
<dbReference type="AlphaFoldDB" id="A0A840UW78"/>
<feature type="domain" description="Pyridoxamine 5'-phosphate oxidase N-terminal" evidence="8">
    <location>
        <begin position="33"/>
        <end position="156"/>
    </location>
</feature>
<comment type="similarity">
    <text evidence="1">Belongs to the pyridoxamine 5'-phosphate oxidase family.</text>
</comment>
<evidence type="ECO:0000259" key="8">
    <source>
        <dbReference type="Pfam" id="PF01243"/>
    </source>
</evidence>
<dbReference type="PANTHER" id="PTHR10851">
    <property type="entry name" value="PYRIDOXINE-5-PHOSPHATE OXIDASE"/>
    <property type="match status" value="1"/>
</dbReference>
<dbReference type="GO" id="GO:0010181">
    <property type="term" value="F:FMN binding"/>
    <property type="evidence" value="ECO:0007669"/>
    <property type="project" value="UniProtKB-UniRule"/>
</dbReference>
<evidence type="ECO:0000313" key="11">
    <source>
        <dbReference type="Proteomes" id="UP000539642"/>
    </source>
</evidence>
<evidence type="ECO:0000256" key="6">
    <source>
        <dbReference type="PIRSR" id="PIRSR000190-1"/>
    </source>
</evidence>
<feature type="binding site" evidence="7">
    <location>
        <position position="82"/>
    </location>
    <ligand>
        <name>FMN</name>
        <dbReference type="ChEBI" id="CHEBI:58210"/>
    </ligand>
</feature>
<gene>
    <name evidence="10" type="ORF">HNQ81_002837</name>
</gene>
<feature type="binding site" evidence="7">
    <location>
        <position position="184"/>
    </location>
    <ligand>
        <name>FMN</name>
        <dbReference type="ChEBI" id="CHEBI:58210"/>
    </ligand>
</feature>
<dbReference type="InterPro" id="IPR012349">
    <property type="entry name" value="Split_barrel_FMN-bd"/>
</dbReference>
<dbReference type="InterPro" id="IPR000659">
    <property type="entry name" value="Pyridox_Oxase"/>
</dbReference>